<proteinExistence type="predicted"/>
<feature type="compositionally biased region" description="Polar residues" evidence="1">
    <location>
        <begin position="1"/>
        <end position="19"/>
    </location>
</feature>
<evidence type="ECO:0000313" key="3">
    <source>
        <dbReference type="Proteomes" id="UP000233837"/>
    </source>
</evidence>
<dbReference type="Gene3D" id="1.25.40.10">
    <property type="entry name" value="Tetratricopeptide repeat domain"/>
    <property type="match status" value="1"/>
</dbReference>
<dbReference type="AlphaFoldDB" id="A0A2I0X033"/>
<dbReference type="PANTHER" id="PTHR47926">
    <property type="entry name" value="PENTATRICOPEPTIDE REPEAT-CONTAINING PROTEIN"/>
    <property type="match status" value="1"/>
</dbReference>
<feature type="region of interest" description="Disordered" evidence="1">
    <location>
        <begin position="1"/>
        <end position="21"/>
    </location>
</feature>
<accession>A0A2I0X033</accession>
<dbReference type="GO" id="GO:0009451">
    <property type="term" value="P:RNA modification"/>
    <property type="evidence" value="ECO:0007669"/>
    <property type="project" value="InterPro"/>
</dbReference>
<name>A0A2I0X033_9ASPA</name>
<gene>
    <name evidence="2" type="primary">PCMP-H14</name>
    <name evidence="2" type="ORF">MA16_Dca015290</name>
</gene>
<sequence length="534" mass="60129">MEATRRSFSLSPEQDSEQASAWPEKAVAFKNFVKDKGSVAVSTVLRRLSGKKDDDYVVHYDAEVKSDVAVKGIKEEEDSGTEFKLKDVLMKAGDISAWNPLNYIKIGRDADIQSKQEQVEKVHDEKIDTTSCSQTARCNDLGKLGIDILFPHGHFANVLGYPDTGDPIGCLMSLLEEKQLWKNNFIGSIPRIFGTTGQLRFLDRSPNKLTGDLPPHPCLGNSGACVLVEKERLYFQLEHHITSADGRRESDVSSLSVKIHGINFSDKTDSTPCSHAARRNVANFGQMVVDDFTAGIVEGDRFTVQILHLLESIKQEPHPELFKTCETASLSRNDLLARGMKGAVKKCIEVFELMEKEKLEPKEITLVFALRGYIIAGLADRGLDLMKSNYGIEYWPKSYGCMVDLYGKAGRLIEALPFIQSIPSKPHFGVWEVLLNMCKSYRNIQLGEITLNKIMEIKAMNDETYVFSFNIYAYFRNWKGVNSVRNPIREDAYQSIEDYKAIDILVMSFEDFQENTENKVFDPGICVPPYLPSN</sequence>
<protein>
    <submittedName>
        <fullName evidence="2">Pentatricopeptide repeat-containing protein</fullName>
    </submittedName>
</protein>
<evidence type="ECO:0000313" key="2">
    <source>
        <dbReference type="EMBL" id="PKU81261.1"/>
    </source>
</evidence>
<reference evidence="2 3" key="1">
    <citation type="journal article" date="2016" name="Sci. Rep.">
        <title>The Dendrobium catenatum Lindl. genome sequence provides insights into polysaccharide synthase, floral development and adaptive evolution.</title>
        <authorList>
            <person name="Zhang G.Q."/>
            <person name="Xu Q."/>
            <person name="Bian C."/>
            <person name="Tsai W.C."/>
            <person name="Yeh C.M."/>
            <person name="Liu K.W."/>
            <person name="Yoshida K."/>
            <person name="Zhang L.S."/>
            <person name="Chang S.B."/>
            <person name="Chen F."/>
            <person name="Shi Y."/>
            <person name="Su Y.Y."/>
            <person name="Zhang Y.Q."/>
            <person name="Chen L.J."/>
            <person name="Yin Y."/>
            <person name="Lin M."/>
            <person name="Huang H."/>
            <person name="Deng H."/>
            <person name="Wang Z.W."/>
            <person name="Zhu S.L."/>
            <person name="Zhao X."/>
            <person name="Deng C."/>
            <person name="Niu S.C."/>
            <person name="Huang J."/>
            <person name="Wang M."/>
            <person name="Liu G.H."/>
            <person name="Yang H.J."/>
            <person name="Xiao X.J."/>
            <person name="Hsiao Y.Y."/>
            <person name="Wu W.L."/>
            <person name="Chen Y.Y."/>
            <person name="Mitsuda N."/>
            <person name="Ohme-Takagi M."/>
            <person name="Luo Y.B."/>
            <person name="Van de Peer Y."/>
            <person name="Liu Z.J."/>
        </authorList>
    </citation>
    <scope>NUCLEOTIDE SEQUENCE [LARGE SCALE GENOMIC DNA]</scope>
    <source>
        <tissue evidence="2">The whole plant</tissue>
    </source>
</reference>
<dbReference type="Pfam" id="PF20431">
    <property type="entry name" value="E_motif"/>
    <property type="match status" value="1"/>
</dbReference>
<dbReference type="Proteomes" id="UP000233837">
    <property type="component" value="Unassembled WGS sequence"/>
</dbReference>
<organism evidence="2 3">
    <name type="scientific">Dendrobium catenatum</name>
    <dbReference type="NCBI Taxonomy" id="906689"/>
    <lineage>
        <taxon>Eukaryota</taxon>
        <taxon>Viridiplantae</taxon>
        <taxon>Streptophyta</taxon>
        <taxon>Embryophyta</taxon>
        <taxon>Tracheophyta</taxon>
        <taxon>Spermatophyta</taxon>
        <taxon>Magnoliopsida</taxon>
        <taxon>Liliopsida</taxon>
        <taxon>Asparagales</taxon>
        <taxon>Orchidaceae</taxon>
        <taxon>Epidendroideae</taxon>
        <taxon>Malaxideae</taxon>
        <taxon>Dendrobiinae</taxon>
        <taxon>Dendrobium</taxon>
    </lineage>
</organism>
<evidence type="ECO:0000256" key="1">
    <source>
        <dbReference type="SAM" id="MobiDB-lite"/>
    </source>
</evidence>
<dbReference type="GO" id="GO:0003723">
    <property type="term" value="F:RNA binding"/>
    <property type="evidence" value="ECO:0007669"/>
    <property type="project" value="InterPro"/>
</dbReference>
<dbReference type="InterPro" id="IPR011990">
    <property type="entry name" value="TPR-like_helical_dom_sf"/>
</dbReference>
<keyword evidence="3" id="KW-1185">Reference proteome</keyword>
<reference evidence="2 3" key="2">
    <citation type="journal article" date="2017" name="Nature">
        <title>The Apostasia genome and the evolution of orchids.</title>
        <authorList>
            <person name="Zhang G.Q."/>
            <person name="Liu K.W."/>
            <person name="Li Z."/>
            <person name="Lohaus R."/>
            <person name="Hsiao Y.Y."/>
            <person name="Niu S.C."/>
            <person name="Wang J.Y."/>
            <person name="Lin Y.C."/>
            <person name="Xu Q."/>
            <person name="Chen L.J."/>
            <person name="Yoshida K."/>
            <person name="Fujiwara S."/>
            <person name="Wang Z.W."/>
            <person name="Zhang Y.Q."/>
            <person name="Mitsuda N."/>
            <person name="Wang M."/>
            <person name="Liu G.H."/>
            <person name="Pecoraro L."/>
            <person name="Huang H.X."/>
            <person name="Xiao X.J."/>
            <person name="Lin M."/>
            <person name="Wu X.Y."/>
            <person name="Wu W.L."/>
            <person name="Chen Y.Y."/>
            <person name="Chang S.B."/>
            <person name="Sakamoto S."/>
            <person name="Ohme-Takagi M."/>
            <person name="Yagi M."/>
            <person name="Zeng S.J."/>
            <person name="Shen C.Y."/>
            <person name="Yeh C.M."/>
            <person name="Luo Y.B."/>
            <person name="Tsai W.C."/>
            <person name="Van de Peer Y."/>
            <person name="Liu Z.J."/>
        </authorList>
    </citation>
    <scope>NUCLEOTIDE SEQUENCE [LARGE SCALE GENOMIC DNA]</scope>
    <source>
        <tissue evidence="2">The whole plant</tissue>
    </source>
</reference>
<dbReference type="InterPro" id="IPR046848">
    <property type="entry name" value="E_motif"/>
</dbReference>
<dbReference type="PANTHER" id="PTHR47926:SF379">
    <property type="entry name" value="TETRATRICOPEPTIDE-LIKE HELICAL DOMAIN SUPERFAMILY"/>
    <property type="match status" value="1"/>
</dbReference>
<dbReference type="InterPro" id="IPR046960">
    <property type="entry name" value="PPR_At4g14850-like_plant"/>
</dbReference>
<dbReference type="EMBL" id="KZ502271">
    <property type="protein sequence ID" value="PKU81261.1"/>
    <property type="molecule type" value="Genomic_DNA"/>
</dbReference>